<dbReference type="KEGG" id="egr:104423754"/>
<proteinExistence type="predicted"/>
<name>A0A059AEI6_EUCGR</name>
<organism evidence="2">
    <name type="scientific">Eucalyptus grandis</name>
    <name type="common">Flooded gum</name>
    <dbReference type="NCBI Taxonomy" id="71139"/>
    <lineage>
        <taxon>Eukaryota</taxon>
        <taxon>Viridiplantae</taxon>
        <taxon>Streptophyta</taxon>
        <taxon>Embryophyta</taxon>
        <taxon>Tracheophyta</taxon>
        <taxon>Spermatophyta</taxon>
        <taxon>Magnoliopsida</taxon>
        <taxon>eudicotyledons</taxon>
        <taxon>Gunneridae</taxon>
        <taxon>Pentapetalae</taxon>
        <taxon>rosids</taxon>
        <taxon>malvids</taxon>
        <taxon>Myrtales</taxon>
        <taxon>Myrtaceae</taxon>
        <taxon>Myrtoideae</taxon>
        <taxon>Eucalypteae</taxon>
        <taxon>Eucalyptus</taxon>
    </lineage>
</organism>
<sequence>MDSPLLSGRTETTAIETDSQAFILQASPKWQPELEPQCWKNPCIYRVPAFITKLNPEDYQPHVVSFGPYHQGDNRLSPMEEHKDRVYSRFAHWDESLDPLGPILPKLKESYDALNPELKEGSEFRKLMIRDGCFMLEIMRAWAAAIEERNNNEQDDLIFSTHWLAYMKPYIRRDMLLLENQLPMPLLYQLVAFENNGDAVDEVNELIRKFYFPPGKQEFTGLGPCLHVLDVFRKGLLMGREAGEGDESSVDTGIMGMGHVVDVFRKCLPKKTENVQNKEIIRSATELHEAGIRFDKNKTFSLKEISFAGGVLKLPVITVDDTVKSMLLNVMTFERLHSGAGTEVTSYVIFMDNIINNEQDVALLHTRGIIQNAIGSNKAVAELFNSLCKEVTLVRNNSLEAVQKDMNEYCNKRRNRWRAYCNRTYFKNPWTILSLTAAIFLFMLTIIQTVYALLSYY</sequence>
<dbReference type="OrthoDB" id="1849062at2759"/>
<dbReference type="InParanoid" id="A0A059AEI6"/>
<dbReference type="eggNOG" id="ENOG502QR4P">
    <property type="taxonomic scope" value="Eukaryota"/>
</dbReference>
<reference evidence="2" key="1">
    <citation type="submission" date="2013-07" db="EMBL/GenBank/DDBJ databases">
        <title>The genome of Eucalyptus grandis.</title>
        <authorList>
            <person name="Schmutz J."/>
            <person name="Hayes R."/>
            <person name="Myburg A."/>
            <person name="Tuskan G."/>
            <person name="Grattapaglia D."/>
            <person name="Rokhsar D.S."/>
        </authorList>
    </citation>
    <scope>NUCLEOTIDE SEQUENCE</scope>
    <source>
        <tissue evidence="2">Leaf extractions</tissue>
    </source>
</reference>
<dbReference type="Pfam" id="PF03140">
    <property type="entry name" value="DUF247"/>
    <property type="match status" value="1"/>
</dbReference>
<protein>
    <submittedName>
        <fullName evidence="2">Uncharacterized protein</fullName>
    </submittedName>
</protein>
<keyword evidence="1" id="KW-1133">Transmembrane helix</keyword>
<keyword evidence="1" id="KW-0472">Membrane</keyword>
<dbReference type="STRING" id="71139.A0A059AEI6"/>
<gene>
    <name evidence="2" type="ORF">EUGRSUZ_J01682</name>
</gene>
<dbReference type="PANTHER" id="PTHR31170">
    <property type="entry name" value="BNAC04G53230D PROTEIN"/>
    <property type="match status" value="1"/>
</dbReference>
<keyword evidence="1" id="KW-0812">Transmembrane</keyword>
<dbReference type="AlphaFoldDB" id="A0A059AEI6"/>
<dbReference type="OMA" id="LEIMRAW"/>
<evidence type="ECO:0000313" key="2">
    <source>
        <dbReference type="EMBL" id="KCW52263.1"/>
    </source>
</evidence>
<evidence type="ECO:0000256" key="1">
    <source>
        <dbReference type="SAM" id="Phobius"/>
    </source>
</evidence>
<dbReference type="InterPro" id="IPR004158">
    <property type="entry name" value="DUF247_pln"/>
</dbReference>
<dbReference type="Gramene" id="KCW52263">
    <property type="protein sequence ID" value="KCW52263"/>
    <property type="gene ID" value="EUGRSUZ_J01682"/>
</dbReference>
<feature type="transmembrane region" description="Helical" evidence="1">
    <location>
        <begin position="430"/>
        <end position="454"/>
    </location>
</feature>
<dbReference type="EMBL" id="KK198762">
    <property type="protein sequence ID" value="KCW52263.1"/>
    <property type="molecule type" value="Genomic_DNA"/>
</dbReference>
<dbReference type="PANTHER" id="PTHR31170:SF18">
    <property type="entry name" value="(WILD MALAYSIAN BANANA) HYPOTHETICAL PROTEIN"/>
    <property type="match status" value="1"/>
</dbReference>
<accession>A0A059AEI6</accession>